<dbReference type="PANTHER" id="PTHR23427:SF2">
    <property type="entry name" value="SURFEIT LOCUS PROTEIN 1"/>
    <property type="match status" value="1"/>
</dbReference>
<reference evidence="8" key="1">
    <citation type="submission" date="2025-08" db="UniProtKB">
        <authorList>
            <consortium name="RefSeq"/>
        </authorList>
    </citation>
    <scope>IDENTIFICATION</scope>
    <source>
        <tissue evidence="8">Whole sample</tissue>
    </source>
</reference>
<dbReference type="AlphaFoldDB" id="A0A8B8D3R1"/>
<comment type="function">
    <text evidence="6">Probably involved in the biogenesis of the COX complex.</text>
</comment>
<evidence type="ECO:0000313" key="7">
    <source>
        <dbReference type="Proteomes" id="UP000694844"/>
    </source>
</evidence>
<keyword evidence="7" id="KW-1185">Reference proteome</keyword>
<dbReference type="InterPro" id="IPR002994">
    <property type="entry name" value="Surf1/Shy1"/>
</dbReference>
<evidence type="ECO:0000256" key="2">
    <source>
        <dbReference type="ARBA" id="ARBA00007165"/>
    </source>
</evidence>
<gene>
    <name evidence="8" type="primary">LOC111124198</name>
</gene>
<keyword evidence="3 6" id="KW-0812">Transmembrane</keyword>
<comment type="similarity">
    <text evidence="2 6">Belongs to the SURF1 family.</text>
</comment>
<evidence type="ECO:0000313" key="8">
    <source>
        <dbReference type="RefSeq" id="XP_022322767.1"/>
    </source>
</evidence>
<dbReference type="GO" id="GO:0033617">
    <property type="term" value="P:mitochondrial respiratory chain complex IV assembly"/>
    <property type="evidence" value="ECO:0007669"/>
    <property type="project" value="TreeGrafter"/>
</dbReference>
<keyword evidence="6" id="KW-0496">Mitochondrion</keyword>
<comment type="subcellular location">
    <subcellularLocation>
        <location evidence="1">Membrane</location>
    </subcellularLocation>
    <subcellularLocation>
        <location evidence="6">Mitochondrion inner membrane</location>
        <topology evidence="6">Multi-pass membrane protein</topology>
    </subcellularLocation>
</comment>
<keyword evidence="4 6" id="KW-1133">Transmembrane helix</keyword>
<protein>
    <recommendedName>
        <fullName evidence="6">SURF1-like protein</fullName>
    </recommendedName>
</protein>
<evidence type="ECO:0000256" key="1">
    <source>
        <dbReference type="ARBA" id="ARBA00004370"/>
    </source>
</evidence>
<feature type="transmembrane region" description="Helical" evidence="6">
    <location>
        <begin position="218"/>
        <end position="237"/>
    </location>
</feature>
<dbReference type="OrthoDB" id="10040024at2759"/>
<dbReference type="InterPro" id="IPR018247">
    <property type="entry name" value="EF_Hand_1_Ca_BS"/>
</dbReference>
<dbReference type="PROSITE" id="PS50895">
    <property type="entry name" value="SURF1"/>
    <property type="match status" value="1"/>
</dbReference>
<organism evidence="7 8">
    <name type="scientific">Crassostrea virginica</name>
    <name type="common">Eastern oyster</name>
    <dbReference type="NCBI Taxonomy" id="6565"/>
    <lineage>
        <taxon>Eukaryota</taxon>
        <taxon>Metazoa</taxon>
        <taxon>Spiralia</taxon>
        <taxon>Lophotrochozoa</taxon>
        <taxon>Mollusca</taxon>
        <taxon>Bivalvia</taxon>
        <taxon>Autobranchia</taxon>
        <taxon>Pteriomorphia</taxon>
        <taxon>Ostreida</taxon>
        <taxon>Ostreoidea</taxon>
        <taxon>Ostreidae</taxon>
        <taxon>Crassostrea</taxon>
    </lineage>
</organism>
<sequence>MSTFPVIPWFIFYRYIMQTMNVVLVSVLLSLCVLAECLPHSNTKMRQKRGFRQSIVDRMGHGFGKRANTDLYDPYLTKTPDLMTVDELTTNILNSEDLAQAIVKKFIDIDGDGVISTAELLRTTRILILRSLDCSPMATSGLGTPDDILRGFYSHCQECYRAPRWTKQAERLISALRGRTKIPRRQMSTQLNTAKKKPSPLKFQAAPSPQAKSEELSTFLKVVLGMFPVTAYGLALWQWQRRKWKLNLLKTIEERTAAEPVPLSELMGKVDFSDLDYTKVWLEGEFDHSREILIGYRPNFQPDLTPKGFKANFGVWVVTPLKLKDTGREVLVNRGWVPVAWENPEIRKEGQITGNIKIYGMIRTKERRNPLDVNPTQDPKNPRLFSNRDIVAMSQYLGTDPVYIDSDLESSVEGGPIGGQTNIKFNNRHMEYVLTWLSLAIGMSILWKNRAFPKTVSKRYTRKTIT</sequence>
<name>A0A8B8D3R1_CRAVI</name>
<dbReference type="Proteomes" id="UP000694844">
    <property type="component" value="Chromosome 3"/>
</dbReference>
<evidence type="ECO:0000256" key="5">
    <source>
        <dbReference type="ARBA" id="ARBA00023136"/>
    </source>
</evidence>
<dbReference type="CDD" id="cd06662">
    <property type="entry name" value="SURF1"/>
    <property type="match status" value="1"/>
</dbReference>
<evidence type="ECO:0000256" key="3">
    <source>
        <dbReference type="ARBA" id="ARBA00022692"/>
    </source>
</evidence>
<dbReference type="PROSITE" id="PS00018">
    <property type="entry name" value="EF_HAND_1"/>
    <property type="match status" value="1"/>
</dbReference>
<evidence type="ECO:0000256" key="4">
    <source>
        <dbReference type="ARBA" id="ARBA00022989"/>
    </source>
</evidence>
<comment type="caution">
    <text evidence="6">Lacks conserved residue(s) required for the propagation of feature annotation.</text>
</comment>
<dbReference type="InterPro" id="IPR045214">
    <property type="entry name" value="Surf1/Surf4"/>
</dbReference>
<dbReference type="Pfam" id="PF02104">
    <property type="entry name" value="SURF1"/>
    <property type="match status" value="1"/>
</dbReference>
<dbReference type="RefSeq" id="XP_022322767.1">
    <property type="nucleotide sequence ID" value="XM_022467059.1"/>
</dbReference>
<dbReference type="GO" id="GO:0005743">
    <property type="term" value="C:mitochondrial inner membrane"/>
    <property type="evidence" value="ECO:0007669"/>
    <property type="project" value="UniProtKB-SubCell"/>
</dbReference>
<accession>A0A8B8D3R1</accession>
<evidence type="ECO:0000256" key="6">
    <source>
        <dbReference type="RuleBase" id="RU363076"/>
    </source>
</evidence>
<proteinExistence type="inferred from homology"/>
<keyword evidence="6" id="KW-0999">Mitochondrion inner membrane</keyword>
<keyword evidence="5 6" id="KW-0472">Membrane</keyword>
<dbReference type="KEGG" id="cvn:111124198"/>
<dbReference type="PANTHER" id="PTHR23427">
    <property type="entry name" value="SURFEIT LOCUS PROTEIN"/>
    <property type="match status" value="1"/>
</dbReference>
<dbReference type="GeneID" id="111124198"/>